<organism evidence="1 2">
    <name type="scientific">Leptospira tipperaryensis</name>
    <dbReference type="NCBI Taxonomy" id="2564040"/>
    <lineage>
        <taxon>Bacteria</taxon>
        <taxon>Pseudomonadati</taxon>
        <taxon>Spirochaetota</taxon>
        <taxon>Spirochaetia</taxon>
        <taxon>Leptospirales</taxon>
        <taxon>Leptospiraceae</taxon>
        <taxon>Leptospira</taxon>
    </lineage>
</organism>
<evidence type="ECO:0000313" key="2">
    <source>
        <dbReference type="Proteomes" id="UP000094197"/>
    </source>
</evidence>
<accession>A0A1D7V3H7</accession>
<dbReference type="Proteomes" id="UP000094197">
    <property type="component" value="Chromosome 2"/>
</dbReference>
<proteinExistence type="predicted"/>
<evidence type="ECO:0000313" key="1">
    <source>
        <dbReference type="EMBL" id="AOP36391.1"/>
    </source>
</evidence>
<name>A0A1D7V3H7_9LEPT</name>
<keyword evidence="2" id="KW-1185">Reference proteome</keyword>
<dbReference type="KEGG" id="laj:A0128_20465"/>
<gene>
    <name evidence="1" type="ORF">A0128_20465</name>
</gene>
<dbReference type="EMBL" id="CP015218">
    <property type="protein sequence ID" value="AOP36391.1"/>
    <property type="molecule type" value="Genomic_DNA"/>
</dbReference>
<dbReference type="AlphaFoldDB" id="A0A1D7V3H7"/>
<protein>
    <submittedName>
        <fullName evidence="1">Uncharacterized protein</fullName>
    </submittedName>
</protein>
<reference evidence="1 2" key="1">
    <citation type="submission" date="2016-04" db="EMBL/GenBank/DDBJ databases">
        <title>Complete genome seqeunce of Leptospira alstonii serovar Room22.</title>
        <authorList>
            <person name="Nally J.E."/>
            <person name="Bayles D.O."/>
            <person name="Hurley D."/>
            <person name="Fanning S."/>
            <person name="McMahon B.J."/>
            <person name="Arent Z."/>
        </authorList>
    </citation>
    <scope>NUCLEOTIDE SEQUENCE [LARGE SCALE GENOMIC DNA]</scope>
    <source>
        <strain evidence="1 2">GWTS #1</strain>
    </source>
</reference>
<sequence length="181" mass="20890">MIVYGILLLLDIDRVAARSAASSAIIRERVAFGFDRLEFINTDYEALYFKNANGADIYLYPGFAVIKELKRDEFGIIDLRDIVIEHRALHFLEQEYLPKDSPIVDKTWTYVNKNGSPDRRFKENPEIPILLYHEIYLRSKSGLNEAFSFSNPEVGKKFCESLSNYLSVIGKLNWSLDDKVN</sequence>